<reference evidence="3" key="1">
    <citation type="submission" date="2018-01" db="EMBL/GenBank/DDBJ databases">
        <authorList>
            <person name="Alioto T."/>
            <person name="Alioto T."/>
        </authorList>
    </citation>
    <scope>NUCLEOTIDE SEQUENCE [LARGE SCALE GENOMIC DNA]</scope>
</reference>
<dbReference type="Proteomes" id="UP000268350">
    <property type="component" value="Unassembled WGS sequence"/>
</dbReference>
<sequence length="195" mass="22258">GSSDAILEDVMGMLRLIDEGMQKLMNEADDQELELLLSNEKYIWAVTWSLWLLVPAIIALFEVIFCKVLAIALCADTQSFLLGVYSYGEILRINPFLDWISKLALFTTYWHASLIDESARQRRHHLSLLENVALSVALNVFCYIVLFNGYKRFLLYHPRTLHSGYPPATSTPQPRLLIVLGALDARNLCVWQGKR</sequence>
<keyword evidence="1" id="KW-0812">Transmembrane</keyword>
<proteinExistence type="predicted"/>
<feature type="non-terminal residue" evidence="2">
    <location>
        <position position="1"/>
    </location>
</feature>
<keyword evidence="1" id="KW-1133">Transmembrane helix</keyword>
<organism evidence="2 3">
    <name type="scientific">Drosophila guanche</name>
    <name type="common">Fruit fly</name>
    <dbReference type="NCBI Taxonomy" id="7266"/>
    <lineage>
        <taxon>Eukaryota</taxon>
        <taxon>Metazoa</taxon>
        <taxon>Ecdysozoa</taxon>
        <taxon>Arthropoda</taxon>
        <taxon>Hexapoda</taxon>
        <taxon>Insecta</taxon>
        <taxon>Pterygota</taxon>
        <taxon>Neoptera</taxon>
        <taxon>Endopterygota</taxon>
        <taxon>Diptera</taxon>
        <taxon>Brachycera</taxon>
        <taxon>Muscomorpha</taxon>
        <taxon>Ephydroidea</taxon>
        <taxon>Drosophilidae</taxon>
        <taxon>Drosophila</taxon>
        <taxon>Sophophora</taxon>
    </lineage>
</organism>
<keyword evidence="3" id="KW-1185">Reference proteome</keyword>
<keyword evidence="1" id="KW-0472">Membrane</keyword>
<evidence type="ECO:0000256" key="1">
    <source>
        <dbReference type="SAM" id="Phobius"/>
    </source>
</evidence>
<gene>
    <name evidence="2" type="ORF">DGUA_6G003308</name>
</gene>
<protein>
    <submittedName>
        <fullName evidence="2">Uncharacterized protein</fullName>
    </submittedName>
</protein>
<evidence type="ECO:0000313" key="3">
    <source>
        <dbReference type="Proteomes" id="UP000268350"/>
    </source>
</evidence>
<accession>A0A3B0JQ74</accession>
<dbReference type="EMBL" id="OUUW01000001">
    <property type="protein sequence ID" value="SPP75496.1"/>
    <property type="molecule type" value="Genomic_DNA"/>
</dbReference>
<name>A0A3B0JQ74_DROGU</name>
<feature type="transmembrane region" description="Helical" evidence="1">
    <location>
        <begin position="128"/>
        <end position="150"/>
    </location>
</feature>
<feature type="transmembrane region" description="Helical" evidence="1">
    <location>
        <begin position="42"/>
        <end position="61"/>
    </location>
</feature>
<dbReference type="AlphaFoldDB" id="A0A3B0JQ74"/>
<feature type="non-terminal residue" evidence="2">
    <location>
        <position position="195"/>
    </location>
</feature>
<evidence type="ECO:0000313" key="2">
    <source>
        <dbReference type="EMBL" id="SPP75496.1"/>
    </source>
</evidence>